<dbReference type="CDD" id="cd04301">
    <property type="entry name" value="NAT_SF"/>
    <property type="match status" value="1"/>
</dbReference>
<dbReference type="Pfam" id="PF00583">
    <property type="entry name" value="Acetyltransf_1"/>
    <property type="match status" value="1"/>
</dbReference>
<comment type="caution">
    <text evidence="2">The sequence shown here is derived from an EMBL/GenBank/DDBJ whole genome shotgun (WGS) entry which is preliminary data.</text>
</comment>
<accession>A0A4R6BJX0</accession>
<name>A0A4R6BJX0_9STAP</name>
<evidence type="ECO:0000313" key="3">
    <source>
        <dbReference type="Proteomes" id="UP000295328"/>
    </source>
</evidence>
<sequence>MRQRKPSLCILTMHLILTIKVYSLFCRKGLSDMNRNQIAHFIHTLNQQPEHRVGYLPRSLSAIEALLNQMSDGDFIIRESSDGTAFLSLIKNESTAHVIGPLTTHPDLKQIQGMWTELTERHPEISSYEFYIDNRHQFGQQAMKALKTQYLGTQYTMTADALSEKIDTRQVIQYQPIYKKSFCELLKNLYIDASEKKRLILDSLDDNHELFILLSEGIVKGYVILEVNPQNICYIDHVETHKHYRQQGIGHKLVAHAATHAFDVHQATQIKLIVEDKRKKSIQFYEKAGFKKTDEMHHFKYTVH</sequence>
<dbReference type="OrthoDB" id="2417302at2"/>
<gene>
    <name evidence="2" type="ORF">ERX37_06475</name>
</gene>
<feature type="domain" description="N-acetyltransferase" evidence="1">
    <location>
        <begin position="166"/>
        <end position="304"/>
    </location>
</feature>
<evidence type="ECO:0000259" key="1">
    <source>
        <dbReference type="PROSITE" id="PS51186"/>
    </source>
</evidence>
<dbReference type="AlphaFoldDB" id="A0A4R6BJX0"/>
<dbReference type="InterPro" id="IPR016181">
    <property type="entry name" value="Acyl_CoA_acyltransferase"/>
</dbReference>
<protein>
    <submittedName>
        <fullName evidence="2">GNAT family N-acetyltransferase</fullName>
    </submittedName>
</protein>
<dbReference type="GO" id="GO:0016747">
    <property type="term" value="F:acyltransferase activity, transferring groups other than amino-acyl groups"/>
    <property type="evidence" value="ECO:0007669"/>
    <property type="project" value="InterPro"/>
</dbReference>
<reference evidence="2 3" key="1">
    <citation type="submission" date="2019-01" db="EMBL/GenBank/DDBJ databases">
        <title>Draft genome sequences of the type strains of six Macrococcus species.</title>
        <authorList>
            <person name="Mazhar S."/>
            <person name="Altermann E."/>
            <person name="Hill C."/>
            <person name="Mcauliffe O."/>
        </authorList>
    </citation>
    <scope>NUCLEOTIDE SEQUENCE [LARGE SCALE GENOMIC DNA]</scope>
    <source>
        <strain evidence="2 3">CCM4809</strain>
    </source>
</reference>
<dbReference type="InterPro" id="IPR000182">
    <property type="entry name" value="GNAT_dom"/>
</dbReference>
<dbReference type="PROSITE" id="PS51186">
    <property type="entry name" value="GNAT"/>
    <property type="match status" value="1"/>
</dbReference>
<evidence type="ECO:0000313" key="2">
    <source>
        <dbReference type="EMBL" id="TDM01851.1"/>
    </source>
</evidence>
<dbReference type="Proteomes" id="UP000295328">
    <property type="component" value="Unassembled WGS sequence"/>
</dbReference>
<dbReference type="SUPFAM" id="SSF55729">
    <property type="entry name" value="Acyl-CoA N-acyltransferases (Nat)"/>
    <property type="match status" value="1"/>
</dbReference>
<proteinExistence type="predicted"/>
<organism evidence="2 3">
    <name type="scientific">Macrococcus hajekii</name>
    <dbReference type="NCBI Taxonomy" id="198482"/>
    <lineage>
        <taxon>Bacteria</taxon>
        <taxon>Bacillati</taxon>
        <taxon>Bacillota</taxon>
        <taxon>Bacilli</taxon>
        <taxon>Bacillales</taxon>
        <taxon>Staphylococcaceae</taxon>
        <taxon>Macrococcus</taxon>
    </lineage>
</organism>
<keyword evidence="2" id="KW-0808">Transferase</keyword>
<dbReference type="EMBL" id="SCWE01000002">
    <property type="protein sequence ID" value="TDM01851.1"/>
    <property type="molecule type" value="Genomic_DNA"/>
</dbReference>
<keyword evidence="3" id="KW-1185">Reference proteome</keyword>
<dbReference type="Gene3D" id="3.40.630.30">
    <property type="match status" value="1"/>
</dbReference>